<keyword evidence="1" id="KW-0732">Signal</keyword>
<evidence type="ECO:0000313" key="3">
    <source>
        <dbReference type="Proteomes" id="UP000807785"/>
    </source>
</evidence>
<reference evidence="3" key="1">
    <citation type="journal article" date="2021" name="Nat. Commun.">
        <title>Connecting structure to function with the recovery of over 1000 high-quality metagenome-assembled genomes from activated sludge using long-read sequencing.</title>
        <authorList>
            <person name="Singleton C.M."/>
            <person name="Petriglieri F."/>
            <person name="Kristensen J.M."/>
            <person name="Kirkegaard R.H."/>
            <person name="Michaelsen T.Y."/>
            <person name="Andersen M.H."/>
            <person name="Kondrotaite Z."/>
            <person name="Karst S.M."/>
            <person name="Dueholm M.S."/>
            <person name="Nielsen P.H."/>
            <person name="Albertsen M."/>
        </authorList>
    </citation>
    <scope>NUCLEOTIDE SEQUENCE [LARGE SCALE GENOMIC DNA]</scope>
</reference>
<feature type="signal peptide" evidence="1">
    <location>
        <begin position="1"/>
        <end position="21"/>
    </location>
</feature>
<name>A0A9D7HTC7_9PROT</name>
<evidence type="ECO:0000256" key="1">
    <source>
        <dbReference type="SAM" id="SignalP"/>
    </source>
</evidence>
<dbReference type="AlphaFoldDB" id="A0A9D7HTC7"/>
<gene>
    <name evidence="2" type="ORF">IPH26_06235</name>
</gene>
<accession>A0A9D7HTC7</accession>
<organism evidence="2 3">
    <name type="scientific">Candidatus Methylophosphatis roskildensis</name>
    <dbReference type="NCBI Taxonomy" id="2899263"/>
    <lineage>
        <taxon>Bacteria</taxon>
        <taxon>Pseudomonadati</taxon>
        <taxon>Pseudomonadota</taxon>
        <taxon>Betaproteobacteria</taxon>
        <taxon>Nitrosomonadales</taxon>
        <taxon>Sterolibacteriaceae</taxon>
        <taxon>Candidatus Methylophosphatis</taxon>
    </lineage>
</organism>
<feature type="chain" id="PRO_5039182731" evidence="1">
    <location>
        <begin position="22"/>
        <end position="83"/>
    </location>
</feature>
<sequence length="83" mass="8765">MNTKAAWILGLSIALTPAAWATAAQGVDITQAAVPADDAPAPATFDVFIDGVTGYAFVRTPAGWKFVRSLLDENRCESGLVQR</sequence>
<comment type="caution">
    <text evidence="2">The sequence shown here is derived from an EMBL/GenBank/DDBJ whole genome shotgun (WGS) entry which is preliminary data.</text>
</comment>
<proteinExistence type="predicted"/>
<dbReference type="Proteomes" id="UP000807785">
    <property type="component" value="Unassembled WGS sequence"/>
</dbReference>
<protein>
    <submittedName>
        <fullName evidence="2">Uncharacterized protein</fullName>
    </submittedName>
</protein>
<dbReference type="EMBL" id="JADJEV010000003">
    <property type="protein sequence ID" value="MBK6972550.1"/>
    <property type="molecule type" value="Genomic_DNA"/>
</dbReference>
<evidence type="ECO:0000313" key="2">
    <source>
        <dbReference type="EMBL" id="MBK6972550.1"/>
    </source>
</evidence>